<evidence type="ECO:0000313" key="4">
    <source>
        <dbReference type="Proteomes" id="UP001152798"/>
    </source>
</evidence>
<gene>
    <name evidence="3" type="ORF">NEZAVI_LOCUS14066</name>
</gene>
<organism evidence="3 4">
    <name type="scientific">Nezara viridula</name>
    <name type="common">Southern green stink bug</name>
    <name type="synonym">Cimex viridulus</name>
    <dbReference type="NCBI Taxonomy" id="85310"/>
    <lineage>
        <taxon>Eukaryota</taxon>
        <taxon>Metazoa</taxon>
        <taxon>Ecdysozoa</taxon>
        <taxon>Arthropoda</taxon>
        <taxon>Hexapoda</taxon>
        <taxon>Insecta</taxon>
        <taxon>Pterygota</taxon>
        <taxon>Neoptera</taxon>
        <taxon>Paraneoptera</taxon>
        <taxon>Hemiptera</taxon>
        <taxon>Heteroptera</taxon>
        <taxon>Panheteroptera</taxon>
        <taxon>Pentatomomorpha</taxon>
        <taxon>Pentatomoidea</taxon>
        <taxon>Pentatomidae</taxon>
        <taxon>Pentatominae</taxon>
        <taxon>Nezara</taxon>
    </lineage>
</organism>
<sequence length="107" mass="12380">MRGRGGEITPNHPPPKGRNHPYIYLPRPPPLATTTPSTTRAVSFSRSVFVFEIYREDKMYKQSVACLLALMMVLALTEARYLPTRSQDDRLLRLRQLLKDEFYLKAL</sequence>
<keyword evidence="4" id="KW-1185">Reference proteome</keyword>
<accession>A0A9P0HPZ7</accession>
<feature type="region of interest" description="Disordered" evidence="1">
    <location>
        <begin position="1"/>
        <end position="38"/>
    </location>
</feature>
<name>A0A9P0HPZ7_NEZVI</name>
<dbReference type="EMBL" id="OV725082">
    <property type="protein sequence ID" value="CAH1406023.1"/>
    <property type="molecule type" value="Genomic_DNA"/>
</dbReference>
<keyword evidence="2" id="KW-1133">Transmembrane helix</keyword>
<keyword evidence="2" id="KW-0472">Membrane</keyword>
<proteinExistence type="predicted"/>
<keyword evidence="2" id="KW-0812">Transmembrane</keyword>
<dbReference type="AlphaFoldDB" id="A0A9P0HPZ7"/>
<dbReference type="Proteomes" id="UP001152798">
    <property type="component" value="Chromosome 6"/>
</dbReference>
<protein>
    <submittedName>
        <fullName evidence="3">Uncharacterized protein</fullName>
    </submittedName>
</protein>
<reference evidence="3" key="1">
    <citation type="submission" date="2022-01" db="EMBL/GenBank/DDBJ databases">
        <authorList>
            <person name="King R."/>
        </authorList>
    </citation>
    <scope>NUCLEOTIDE SEQUENCE</scope>
</reference>
<feature type="transmembrane region" description="Helical" evidence="2">
    <location>
        <begin position="64"/>
        <end position="82"/>
    </location>
</feature>
<evidence type="ECO:0000256" key="1">
    <source>
        <dbReference type="SAM" id="MobiDB-lite"/>
    </source>
</evidence>
<evidence type="ECO:0000313" key="3">
    <source>
        <dbReference type="EMBL" id="CAH1406023.1"/>
    </source>
</evidence>
<evidence type="ECO:0000256" key="2">
    <source>
        <dbReference type="SAM" id="Phobius"/>
    </source>
</evidence>